<name>A0ABN8NK24_9CNID</name>
<gene>
    <name evidence="1" type="ORF">PLOB_00018797</name>
</gene>
<comment type="caution">
    <text evidence="1">The sequence shown here is derived from an EMBL/GenBank/DDBJ whole genome shotgun (WGS) entry which is preliminary data.</text>
</comment>
<evidence type="ECO:0000313" key="2">
    <source>
        <dbReference type="Proteomes" id="UP001159405"/>
    </source>
</evidence>
<evidence type="ECO:0000313" key="1">
    <source>
        <dbReference type="EMBL" id="CAH3109693.1"/>
    </source>
</evidence>
<proteinExistence type="predicted"/>
<dbReference type="PANTHER" id="PTHR34651">
    <property type="entry name" value="SIMILAR TO ENSANGP00000021391"/>
    <property type="match status" value="1"/>
</dbReference>
<dbReference type="Pfam" id="PF15031">
    <property type="entry name" value="DUF4528"/>
    <property type="match status" value="1"/>
</dbReference>
<dbReference type="Proteomes" id="UP001159405">
    <property type="component" value="Unassembled WGS sequence"/>
</dbReference>
<sequence length="151" mass="17989">MRVLMSIAMNRKILRLFSKTKLKPHASEVLTRHLRQRGLPEWTSYFVRYKAVVNDNFAMSHFNWNVDGENYHILRTGCFPFIKYHCSKRPWQDLRIENTVFNVLKMMNFGIPTLAYGLAACFLIRHEEMVQTRFGDVKIYFLMEEEKGAMF</sequence>
<dbReference type="InterPro" id="IPR029245">
    <property type="entry name" value="DUF4528"/>
</dbReference>
<keyword evidence="2" id="KW-1185">Reference proteome</keyword>
<reference evidence="1 2" key="1">
    <citation type="submission" date="2022-05" db="EMBL/GenBank/DDBJ databases">
        <authorList>
            <consortium name="Genoscope - CEA"/>
            <person name="William W."/>
        </authorList>
    </citation>
    <scope>NUCLEOTIDE SEQUENCE [LARGE SCALE GENOMIC DNA]</scope>
</reference>
<protein>
    <submittedName>
        <fullName evidence="1">Uncharacterized protein</fullName>
    </submittedName>
</protein>
<accession>A0ABN8NK24</accession>
<organism evidence="1 2">
    <name type="scientific">Porites lobata</name>
    <dbReference type="NCBI Taxonomy" id="104759"/>
    <lineage>
        <taxon>Eukaryota</taxon>
        <taxon>Metazoa</taxon>
        <taxon>Cnidaria</taxon>
        <taxon>Anthozoa</taxon>
        <taxon>Hexacorallia</taxon>
        <taxon>Scleractinia</taxon>
        <taxon>Fungiina</taxon>
        <taxon>Poritidae</taxon>
        <taxon>Porites</taxon>
    </lineage>
</organism>
<dbReference type="EMBL" id="CALNXK010000022">
    <property type="protein sequence ID" value="CAH3109693.1"/>
    <property type="molecule type" value="Genomic_DNA"/>
</dbReference>
<dbReference type="PANTHER" id="PTHR34651:SF1">
    <property type="entry name" value="SIMILAR TO ENSANGP00000021391"/>
    <property type="match status" value="1"/>
</dbReference>